<name>A0A1E3H203_9HYPH</name>
<dbReference type="GO" id="GO:0030163">
    <property type="term" value="P:protein catabolic process"/>
    <property type="evidence" value="ECO:0007669"/>
    <property type="project" value="InterPro"/>
</dbReference>
<feature type="domain" description="Adaptor protein ClpS core" evidence="2">
    <location>
        <begin position="18"/>
        <end position="95"/>
    </location>
</feature>
<evidence type="ECO:0000256" key="1">
    <source>
        <dbReference type="HAMAP-Rule" id="MF_00302"/>
    </source>
</evidence>
<keyword evidence="3" id="KW-0378">Hydrolase</keyword>
<dbReference type="GO" id="GO:0006508">
    <property type="term" value="P:proteolysis"/>
    <property type="evidence" value="ECO:0007669"/>
    <property type="project" value="UniProtKB-UniRule"/>
</dbReference>
<evidence type="ECO:0000313" key="3">
    <source>
        <dbReference type="EMBL" id="ODN70342.1"/>
    </source>
</evidence>
<dbReference type="InterPro" id="IPR003769">
    <property type="entry name" value="ClpS_core"/>
</dbReference>
<dbReference type="RefSeq" id="WP_069306976.1">
    <property type="nucleotide sequence ID" value="NZ_MCRJ01000053.1"/>
</dbReference>
<comment type="caution">
    <text evidence="3">The sequence shown here is derived from an EMBL/GenBank/DDBJ whole genome shotgun (WGS) entry which is preliminary data.</text>
</comment>
<dbReference type="HAMAP" id="MF_00302">
    <property type="entry name" value="ClpS"/>
    <property type="match status" value="1"/>
</dbReference>
<comment type="function">
    <text evidence="1">Involved in the modulation of the specificity of the ClpAP-mediated ATP-dependent protein degradation.</text>
</comment>
<reference evidence="3 4" key="1">
    <citation type="submission" date="2016-07" db="EMBL/GenBank/DDBJ databases">
        <title>Draft Genome Sequence of Methylobrevis pamukkalensis PK2.</title>
        <authorList>
            <person name="Vasilenko O.V."/>
            <person name="Doronina N.V."/>
            <person name="Shmareva M.N."/>
            <person name="Tarlachkov S.V."/>
            <person name="Mustakhimov I."/>
            <person name="Trotsenko Y.A."/>
        </authorList>
    </citation>
    <scope>NUCLEOTIDE SEQUENCE [LARGE SCALE GENOMIC DNA]</scope>
    <source>
        <strain evidence="3 4">PK2</strain>
    </source>
</reference>
<evidence type="ECO:0000259" key="2">
    <source>
        <dbReference type="Pfam" id="PF02617"/>
    </source>
</evidence>
<keyword evidence="4" id="KW-1185">Reference proteome</keyword>
<sequence length="101" mass="11227">MRDTTIDRGTKTSLKLGRPQLHKVILHNDDFTPREFVMLVLAAVFRLGEDDSYRIMMTAHKLGACVIAVYAQDIAETKASEAGDLAREAGFALLFTTEPDE</sequence>
<comment type="subunit">
    <text evidence="1">Binds to the N-terminal domain of the chaperone ClpA.</text>
</comment>
<dbReference type="PANTHER" id="PTHR33473">
    <property type="entry name" value="ATP-DEPENDENT CLP PROTEASE ADAPTER PROTEIN CLPS1, CHLOROPLASTIC"/>
    <property type="match status" value="1"/>
</dbReference>
<proteinExistence type="inferred from homology"/>
<dbReference type="OrthoDB" id="9796121at2"/>
<dbReference type="InterPro" id="IPR014719">
    <property type="entry name" value="Ribosomal_bL12_C/ClpS-like"/>
</dbReference>
<dbReference type="AlphaFoldDB" id="A0A1E3H203"/>
<comment type="similarity">
    <text evidence="1">Belongs to the ClpS family.</text>
</comment>
<dbReference type="InterPro" id="IPR022935">
    <property type="entry name" value="ClpS"/>
</dbReference>
<dbReference type="EMBL" id="MCRJ01000053">
    <property type="protein sequence ID" value="ODN70342.1"/>
    <property type="molecule type" value="Genomic_DNA"/>
</dbReference>
<dbReference type="GO" id="GO:0008233">
    <property type="term" value="F:peptidase activity"/>
    <property type="evidence" value="ECO:0007669"/>
    <property type="project" value="UniProtKB-KW"/>
</dbReference>
<keyword evidence="3" id="KW-0645">Protease</keyword>
<protein>
    <recommendedName>
        <fullName evidence="1">ATP-dependent Clp protease adapter protein ClpS</fullName>
    </recommendedName>
</protein>
<accession>A0A1E3H203</accession>
<organism evidence="3 4">
    <name type="scientific">Methylobrevis pamukkalensis</name>
    <dbReference type="NCBI Taxonomy" id="1439726"/>
    <lineage>
        <taxon>Bacteria</taxon>
        <taxon>Pseudomonadati</taxon>
        <taxon>Pseudomonadota</taxon>
        <taxon>Alphaproteobacteria</taxon>
        <taxon>Hyphomicrobiales</taxon>
        <taxon>Pleomorphomonadaceae</taxon>
        <taxon>Methylobrevis</taxon>
    </lineage>
</organism>
<dbReference type="Pfam" id="PF02617">
    <property type="entry name" value="ClpS"/>
    <property type="match status" value="1"/>
</dbReference>
<dbReference type="SUPFAM" id="SSF54736">
    <property type="entry name" value="ClpS-like"/>
    <property type="match status" value="1"/>
</dbReference>
<evidence type="ECO:0000313" key="4">
    <source>
        <dbReference type="Proteomes" id="UP000094622"/>
    </source>
</evidence>
<dbReference type="Proteomes" id="UP000094622">
    <property type="component" value="Unassembled WGS sequence"/>
</dbReference>
<dbReference type="Gene3D" id="3.30.1390.10">
    <property type="match status" value="1"/>
</dbReference>
<gene>
    <name evidence="3" type="primary">clpS_1</name>
    <name evidence="1" type="synonym">clpS</name>
    <name evidence="3" type="ORF">A6302_02320</name>
</gene>
<dbReference type="PANTHER" id="PTHR33473:SF19">
    <property type="entry name" value="ATP-DEPENDENT CLP PROTEASE ADAPTER PROTEIN CLPS"/>
    <property type="match status" value="1"/>
</dbReference>